<protein>
    <submittedName>
        <fullName evidence="1">Uncharacterized protein</fullName>
    </submittedName>
</protein>
<dbReference type="Proteomes" id="UP000011778">
    <property type="component" value="Unassembled WGS sequence"/>
</dbReference>
<dbReference type="AlphaFoldDB" id="M3H7R8"/>
<comment type="caution">
    <text evidence="1">The sequence shown here is derived from an EMBL/GenBank/DDBJ whole genome shotgun (WGS) entry which is preliminary data.</text>
</comment>
<name>M3H7R8_LEPIT</name>
<dbReference type="EMBL" id="AFMD02000420">
    <property type="protein sequence ID" value="EMG20404.1"/>
    <property type="molecule type" value="Genomic_DNA"/>
</dbReference>
<reference evidence="1 2" key="1">
    <citation type="submission" date="2013-02" db="EMBL/GenBank/DDBJ databases">
        <authorList>
            <person name="Harkins D.M."/>
            <person name="Durkin A.S."/>
            <person name="Brinkac L.M."/>
            <person name="Haft D.H."/>
            <person name="Selengut J.D."/>
            <person name="Sanka R."/>
            <person name="DePew J."/>
            <person name="Purushe J."/>
            <person name="Tulsiani S.M."/>
            <person name="Graham G.C."/>
            <person name="Burns M.-A."/>
            <person name="Dohnt M.F."/>
            <person name="Smythe L.D."/>
            <person name="McKay D.B."/>
            <person name="Craig S.B."/>
            <person name="Vinetz J.M."/>
            <person name="Sutton G.G."/>
            <person name="Nierman W.C."/>
            <person name="Fouts D.E."/>
        </authorList>
    </citation>
    <scope>NUCLEOTIDE SEQUENCE [LARGE SCALE GENOMIC DNA]</scope>
    <source>
        <strain evidence="1 2">LT2050</strain>
    </source>
</reference>
<evidence type="ECO:0000313" key="1">
    <source>
        <dbReference type="EMBL" id="EMG20404.1"/>
    </source>
</evidence>
<proteinExistence type="predicted"/>
<accession>M3H7R8</accession>
<gene>
    <name evidence="1" type="ORF">LEP1GSC150_5064</name>
</gene>
<evidence type="ECO:0000313" key="2">
    <source>
        <dbReference type="Proteomes" id="UP000011778"/>
    </source>
</evidence>
<sequence>MVLKFRNYNQTSLRNLLFFILKSRSFQNAGTHTENKPQRR</sequence>
<organism evidence="1 2">
    <name type="scientific">Leptospira interrogans serovar Copenhageni str. LT2050</name>
    <dbReference type="NCBI Taxonomy" id="1001598"/>
    <lineage>
        <taxon>Bacteria</taxon>
        <taxon>Pseudomonadati</taxon>
        <taxon>Spirochaetota</taxon>
        <taxon>Spirochaetia</taxon>
        <taxon>Leptospirales</taxon>
        <taxon>Leptospiraceae</taxon>
        <taxon>Leptospira</taxon>
    </lineage>
</organism>